<organism evidence="9 10">
    <name type="scientific">Porphyra umbilicalis</name>
    <name type="common">Purple laver</name>
    <name type="synonym">Red alga</name>
    <dbReference type="NCBI Taxonomy" id="2786"/>
    <lineage>
        <taxon>Eukaryota</taxon>
        <taxon>Rhodophyta</taxon>
        <taxon>Bangiophyceae</taxon>
        <taxon>Bangiales</taxon>
        <taxon>Bangiaceae</taxon>
        <taxon>Porphyra</taxon>
    </lineage>
</organism>
<dbReference type="OrthoDB" id="338231at2759"/>
<dbReference type="PANTHER" id="PTHR21206:SF0">
    <property type="entry name" value="DNA REPLICATION COMPLEX GINS PROTEIN SLD5"/>
    <property type="match status" value="1"/>
</dbReference>
<dbReference type="PIRSF" id="PIRSF007764">
    <property type="entry name" value="Sld5"/>
    <property type="match status" value="1"/>
</dbReference>
<sequence>MYNELHAPDLLPYPDVLIASVRRLLDAASAAMGDEEAAAASLPAAAAPAAALVTHARRVEAGRLTHLLRATLRARLRKIEAGWAALAADAGARVRLSAAEQDFLDGYAAAVKEAFVGGFLGLLPEKVRGVDADTDGRVPIVVKPRLDAFVWCKRGGGGGGGADLVVSIDDGPEASATISIADGDVVCVRYRSIQALVEAGDLQLI</sequence>
<dbReference type="Proteomes" id="UP000218209">
    <property type="component" value="Unassembled WGS sequence"/>
</dbReference>
<name>A0A1X6NNB7_PORUM</name>
<reference evidence="9 10" key="1">
    <citation type="submission" date="2017-03" db="EMBL/GenBank/DDBJ databases">
        <title>WGS assembly of Porphyra umbilicalis.</title>
        <authorList>
            <person name="Brawley S.H."/>
            <person name="Blouin N.A."/>
            <person name="Ficko-Blean E."/>
            <person name="Wheeler G.L."/>
            <person name="Lohr M."/>
            <person name="Goodson H.V."/>
            <person name="Jenkins J.W."/>
            <person name="Blaby-Haas C.E."/>
            <person name="Helliwell K.E."/>
            <person name="Chan C."/>
            <person name="Marriage T."/>
            <person name="Bhattacharya D."/>
            <person name="Klein A.S."/>
            <person name="Badis Y."/>
            <person name="Brodie J."/>
            <person name="Cao Y."/>
            <person name="Collen J."/>
            <person name="Dittami S.M."/>
            <person name="Gachon C.M."/>
            <person name="Green B.R."/>
            <person name="Karpowicz S."/>
            <person name="Kim J.W."/>
            <person name="Kudahl U."/>
            <person name="Lin S."/>
            <person name="Michel G."/>
            <person name="Mittag M."/>
            <person name="Olson B.J."/>
            <person name="Pangilinan J."/>
            <person name="Peng Y."/>
            <person name="Qiu H."/>
            <person name="Shu S."/>
            <person name="Singer J.T."/>
            <person name="Smith A.G."/>
            <person name="Sprecher B.N."/>
            <person name="Wagner V."/>
            <person name="Wang W."/>
            <person name="Wang Z.-Y."/>
            <person name="Yan J."/>
            <person name="Yarish C."/>
            <person name="Zoeuner-Riek S."/>
            <person name="Zhuang Y."/>
            <person name="Zou Y."/>
            <person name="Lindquist E.A."/>
            <person name="Grimwood J."/>
            <person name="Barry K."/>
            <person name="Rokhsar D.S."/>
            <person name="Schmutz J."/>
            <person name="Stiller J.W."/>
            <person name="Grossman A.R."/>
            <person name="Prochnik S.E."/>
        </authorList>
    </citation>
    <scope>NUCLEOTIDE SEQUENCE [LARGE SCALE GENOMIC DNA]</scope>
    <source>
        <strain evidence="9">4086291</strain>
    </source>
</reference>
<dbReference type="Pfam" id="PF16922">
    <property type="entry name" value="SLD5_C"/>
    <property type="match status" value="1"/>
</dbReference>
<comment type="function">
    <text evidence="6">The GINS complex plays an essential role in the initiation of DNA replication.</text>
</comment>
<evidence type="ECO:0000256" key="4">
    <source>
        <dbReference type="ARBA" id="ARBA00022705"/>
    </source>
</evidence>
<dbReference type="Gene3D" id="1.20.58.1030">
    <property type="match status" value="1"/>
</dbReference>
<gene>
    <name evidence="9" type="ORF">BU14_0927s0001</name>
</gene>
<evidence type="ECO:0000313" key="9">
    <source>
        <dbReference type="EMBL" id="OSX70078.1"/>
    </source>
</evidence>
<dbReference type="InterPro" id="IPR021151">
    <property type="entry name" value="GINS_A"/>
</dbReference>
<comment type="similarity">
    <text evidence="2 6">Belongs to the GINS4/SLD5 family.</text>
</comment>
<dbReference type="AlphaFoldDB" id="A0A1X6NNB7"/>
<dbReference type="PANTHER" id="PTHR21206">
    <property type="entry name" value="SLD5 PROTEIN"/>
    <property type="match status" value="1"/>
</dbReference>
<dbReference type="GO" id="GO:0006261">
    <property type="term" value="P:DNA-templated DNA replication"/>
    <property type="evidence" value="ECO:0007669"/>
    <property type="project" value="InterPro"/>
</dbReference>
<dbReference type="InterPro" id="IPR036224">
    <property type="entry name" value="GINS_bundle-like_dom_sf"/>
</dbReference>
<evidence type="ECO:0000256" key="3">
    <source>
        <dbReference type="ARBA" id="ARBA00014804"/>
    </source>
</evidence>
<keyword evidence="4 6" id="KW-0235">DNA replication</keyword>
<evidence type="ECO:0000256" key="2">
    <source>
        <dbReference type="ARBA" id="ARBA00008187"/>
    </source>
</evidence>
<keyword evidence="10" id="KW-1185">Reference proteome</keyword>
<dbReference type="EMBL" id="KV919320">
    <property type="protein sequence ID" value="OSX70078.1"/>
    <property type="molecule type" value="Genomic_DNA"/>
</dbReference>
<evidence type="ECO:0000313" key="10">
    <source>
        <dbReference type="Proteomes" id="UP000218209"/>
    </source>
</evidence>
<dbReference type="InterPro" id="IPR008591">
    <property type="entry name" value="GINS_Sld5"/>
</dbReference>
<feature type="domain" description="DNA replication complex GINS protein SLD5 C-terminal" evidence="8">
    <location>
        <begin position="144"/>
        <end position="205"/>
    </location>
</feature>
<dbReference type="GO" id="GO:0000811">
    <property type="term" value="C:GINS complex"/>
    <property type="evidence" value="ECO:0007669"/>
    <property type="project" value="UniProtKB-UniRule"/>
</dbReference>
<evidence type="ECO:0000256" key="5">
    <source>
        <dbReference type="ARBA" id="ARBA00023242"/>
    </source>
</evidence>
<protein>
    <recommendedName>
        <fullName evidence="3 6">DNA replication complex GINS protein SLD5</fullName>
    </recommendedName>
</protein>
<dbReference type="Pfam" id="PF05916">
    <property type="entry name" value="Sld5"/>
    <property type="match status" value="1"/>
</dbReference>
<feature type="domain" description="GINS subunit" evidence="7">
    <location>
        <begin position="61"/>
        <end position="113"/>
    </location>
</feature>
<evidence type="ECO:0000259" key="7">
    <source>
        <dbReference type="Pfam" id="PF05916"/>
    </source>
</evidence>
<keyword evidence="5 6" id="KW-0539">Nucleus</keyword>
<dbReference type="GO" id="GO:0000727">
    <property type="term" value="P:double-strand break repair via break-induced replication"/>
    <property type="evidence" value="ECO:0007669"/>
    <property type="project" value="TreeGrafter"/>
</dbReference>
<evidence type="ECO:0000259" key="8">
    <source>
        <dbReference type="Pfam" id="PF16922"/>
    </source>
</evidence>
<evidence type="ECO:0000256" key="6">
    <source>
        <dbReference type="PIRNR" id="PIRNR007764"/>
    </source>
</evidence>
<dbReference type="InterPro" id="IPR031633">
    <property type="entry name" value="SLD5_C"/>
</dbReference>
<comment type="subcellular location">
    <subcellularLocation>
        <location evidence="1 6">Nucleus</location>
    </subcellularLocation>
</comment>
<accession>A0A1X6NNB7</accession>
<proteinExistence type="inferred from homology"/>
<evidence type="ECO:0000256" key="1">
    <source>
        <dbReference type="ARBA" id="ARBA00004123"/>
    </source>
</evidence>
<dbReference type="SUPFAM" id="SSF158573">
    <property type="entry name" value="GINS helical bundle-like"/>
    <property type="match status" value="1"/>
</dbReference>
<dbReference type="Gene3D" id="3.40.5.60">
    <property type="match status" value="1"/>
</dbReference>